<gene>
    <name evidence="2" type="primary">MER3_3</name>
    <name evidence="2" type="ORF">CU097_008510</name>
</gene>
<name>A0A367JBI9_RHIAZ</name>
<dbReference type="PANTHER" id="PTHR47835:SF3">
    <property type="entry name" value="HELICASE FOR MEIOSIS 1"/>
    <property type="match status" value="1"/>
</dbReference>
<dbReference type="InterPro" id="IPR027417">
    <property type="entry name" value="P-loop_NTPase"/>
</dbReference>
<dbReference type="Pfam" id="PF00270">
    <property type="entry name" value="DEAD"/>
    <property type="match status" value="1"/>
</dbReference>
<reference evidence="2 3" key="1">
    <citation type="journal article" date="2018" name="G3 (Bethesda)">
        <title>Phylogenetic and Phylogenomic Definition of Rhizopus Species.</title>
        <authorList>
            <person name="Gryganskyi A.P."/>
            <person name="Golan J."/>
            <person name="Dolatabadi S."/>
            <person name="Mondo S."/>
            <person name="Robb S."/>
            <person name="Idnurm A."/>
            <person name="Muszewska A."/>
            <person name="Steczkiewicz K."/>
            <person name="Masonjones S."/>
            <person name="Liao H.L."/>
            <person name="Gajdeczka M.T."/>
            <person name="Anike F."/>
            <person name="Vuek A."/>
            <person name="Anishchenko I.M."/>
            <person name="Voigt K."/>
            <person name="de Hoog G.S."/>
            <person name="Smith M.E."/>
            <person name="Heitman J."/>
            <person name="Vilgalys R."/>
            <person name="Stajich J.E."/>
        </authorList>
    </citation>
    <scope>NUCLEOTIDE SEQUENCE [LARGE SCALE GENOMIC DNA]</scope>
    <source>
        <strain evidence="2 3">CBS 357.93</strain>
    </source>
</reference>
<evidence type="ECO:0000313" key="2">
    <source>
        <dbReference type="EMBL" id="RCH87091.1"/>
    </source>
</evidence>
<sequence length="280" mass="32220">MYITYYLGQHIHNDTSCPVIGDTQLRHTADIPSPYNRIFKFGLFNVMQSKCLVDTFYENSNLAISAPTGSGKTVLLELSIIRALLNSGTDSKIIYMAPTKSLCSERAKDWEKKFKPFGIECKEYTGDTQNSTIASIRKTAIIVTTPEKWDSMTRRWVDHRKLMSLIKLILIDEVHILNEKRGAVLETCVSRMKTVNNQIRYIAVSATVPNLNDISTWLNAKPIAFSEEYRPVRLDRFVYGYPQKEDNIFLFDRKLDWKLVYDQMIHSNDKPVLIVINKAL</sequence>
<dbReference type="EMBL" id="PJQL01001731">
    <property type="protein sequence ID" value="RCH87091.1"/>
    <property type="molecule type" value="Genomic_DNA"/>
</dbReference>
<keyword evidence="3" id="KW-1185">Reference proteome</keyword>
<comment type="caution">
    <text evidence="2">The sequence shown here is derived from an EMBL/GenBank/DDBJ whole genome shotgun (WGS) entry which is preliminary data.</text>
</comment>
<dbReference type="SUPFAM" id="SSF52540">
    <property type="entry name" value="P-loop containing nucleoside triphosphate hydrolases"/>
    <property type="match status" value="1"/>
</dbReference>
<feature type="domain" description="Helicase ATP-binding" evidence="1">
    <location>
        <begin position="53"/>
        <end position="226"/>
    </location>
</feature>
<evidence type="ECO:0000313" key="3">
    <source>
        <dbReference type="Proteomes" id="UP000252139"/>
    </source>
</evidence>
<accession>A0A367JBI9</accession>
<dbReference type="PROSITE" id="PS51192">
    <property type="entry name" value="HELICASE_ATP_BIND_1"/>
    <property type="match status" value="1"/>
</dbReference>
<organism evidence="2 3">
    <name type="scientific">Rhizopus azygosporus</name>
    <name type="common">Rhizopus microsporus var. azygosporus</name>
    <dbReference type="NCBI Taxonomy" id="86630"/>
    <lineage>
        <taxon>Eukaryota</taxon>
        <taxon>Fungi</taxon>
        <taxon>Fungi incertae sedis</taxon>
        <taxon>Mucoromycota</taxon>
        <taxon>Mucoromycotina</taxon>
        <taxon>Mucoromycetes</taxon>
        <taxon>Mucorales</taxon>
        <taxon>Mucorineae</taxon>
        <taxon>Rhizopodaceae</taxon>
        <taxon>Rhizopus</taxon>
    </lineage>
</organism>
<dbReference type="GO" id="GO:0016787">
    <property type="term" value="F:hydrolase activity"/>
    <property type="evidence" value="ECO:0007669"/>
    <property type="project" value="UniProtKB-KW"/>
</dbReference>
<dbReference type="GO" id="GO:0005524">
    <property type="term" value="F:ATP binding"/>
    <property type="evidence" value="ECO:0007669"/>
    <property type="project" value="InterPro"/>
</dbReference>
<dbReference type="Proteomes" id="UP000252139">
    <property type="component" value="Unassembled WGS sequence"/>
</dbReference>
<dbReference type="InterPro" id="IPR052247">
    <property type="entry name" value="Meiotic_Crossover_Helicase"/>
</dbReference>
<dbReference type="PANTHER" id="PTHR47835">
    <property type="entry name" value="HFM1, ATP DEPENDENT DNA HELICASE HOMOLOG"/>
    <property type="match status" value="1"/>
</dbReference>
<dbReference type="GO" id="GO:0043138">
    <property type="term" value="F:3'-5' DNA helicase activity"/>
    <property type="evidence" value="ECO:0007669"/>
    <property type="project" value="UniProtKB-EC"/>
</dbReference>
<dbReference type="InterPro" id="IPR014001">
    <property type="entry name" value="Helicase_ATP-bd"/>
</dbReference>
<dbReference type="STRING" id="86630.A0A367JBI9"/>
<dbReference type="OrthoDB" id="5575at2759"/>
<protein>
    <submittedName>
        <fullName evidence="2">Sec63</fullName>
    </submittedName>
</protein>
<evidence type="ECO:0000259" key="1">
    <source>
        <dbReference type="PROSITE" id="PS51192"/>
    </source>
</evidence>
<dbReference type="InterPro" id="IPR011545">
    <property type="entry name" value="DEAD/DEAH_box_helicase_dom"/>
</dbReference>
<dbReference type="AlphaFoldDB" id="A0A367JBI9"/>
<proteinExistence type="predicted"/>
<dbReference type="GO" id="GO:0003676">
    <property type="term" value="F:nucleic acid binding"/>
    <property type="evidence" value="ECO:0007669"/>
    <property type="project" value="InterPro"/>
</dbReference>
<dbReference type="Gene3D" id="3.40.50.300">
    <property type="entry name" value="P-loop containing nucleotide triphosphate hydrolases"/>
    <property type="match status" value="1"/>
</dbReference>
<dbReference type="SMART" id="SM00487">
    <property type="entry name" value="DEXDc"/>
    <property type="match status" value="1"/>
</dbReference>